<dbReference type="PANTHER" id="PTHR44591:SF3">
    <property type="entry name" value="RESPONSE REGULATORY DOMAIN-CONTAINING PROTEIN"/>
    <property type="match status" value="1"/>
</dbReference>
<evidence type="ECO:0000313" key="5">
    <source>
        <dbReference type="Proteomes" id="UP001239782"/>
    </source>
</evidence>
<dbReference type="SMART" id="SM00448">
    <property type="entry name" value="REC"/>
    <property type="match status" value="1"/>
</dbReference>
<evidence type="ECO:0000256" key="1">
    <source>
        <dbReference type="ARBA" id="ARBA00022553"/>
    </source>
</evidence>
<protein>
    <submittedName>
        <fullName evidence="4">Response regulator</fullName>
    </submittedName>
</protein>
<dbReference type="Pfam" id="PF00072">
    <property type="entry name" value="Response_reg"/>
    <property type="match status" value="1"/>
</dbReference>
<dbReference type="PANTHER" id="PTHR44591">
    <property type="entry name" value="STRESS RESPONSE REGULATOR PROTEIN 1"/>
    <property type="match status" value="1"/>
</dbReference>
<dbReference type="InterPro" id="IPR001789">
    <property type="entry name" value="Sig_transdc_resp-reg_receiver"/>
</dbReference>
<feature type="modified residue" description="4-aspartylphosphate" evidence="2">
    <location>
        <position position="57"/>
    </location>
</feature>
<reference evidence="4 5" key="1">
    <citation type="submission" date="2023-08" db="EMBL/GenBank/DDBJ databases">
        <title>Pleionea litopenaei sp. nov., isolated from stomach of juvenile Litopenaeus vannamei.</title>
        <authorList>
            <person name="Rho A.M."/>
            <person name="Hwang C.Y."/>
        </authorList>
    </citation>
    <scope>NUCLEOTIDE SEQUENCE [LARGE SCALE GENOMIC DNA]</scope>
    <source>
        <strain evidence="4 5">HL-JVS1</strain>
    </source>
</reference>
<evidence type="ECO:0000259" key="3">
    <source>
        <dbReference type="PROSITE" id="PS50110"/>
    </source>
</evidence>
<dbReference type="KEGG" id="plei:Q9312_07285"/>
<evidence type="ECO:0000313" key="4">
    <source>
        <dbReference type="EMBL" id="WMS88710.1"/>
    </source>
</evidence>
<dbReference type="Proteomes" id="UP001239782">
    <property type="component" value="Chromosome"/>
</dbReference>
<dbReference type="RefSeq" id="WP_309203930.1">
    <property type="nucleotide sequence ID" value="NZ_CP133548.1"/>
</dbReference>
<gene>
    <name evidence="4" type="ORF">Q9312_07285</name>
</gene>
<sequence length="142" mass="16390">MQSTVYRIIALQNDETDCRVINTLFNRAEFELTAFDNGREFIKYMRMQPCPDCLITDLELDETAGIEVIERIRRDARWQSVPIIVLAPSVDKSTLVKLSQLKIKGYIVRPYQPQRLFNEVLSAMGLEVVTQKTAVKRVKTKP</sequence>
<dbReference type="InterPro" id="IPR011006">
    <property type="entry name" value="CheY-like_superfamily"/>
</dbReference>
<dbReference type="CDD" id="cd00156">
    <property type="entry name" value="REC"/>
    <property type="match status" value="1"/>
</dbReference>
<dbReference type="SUPFAM" id="SSF52172">
    <property type="entry name" value="CheY-like"/>
    <property type="match status" value="1"/>
</dbReference>
<name>A0AA51RW85_9GAMM</name>
<dbReference type="AlphaFoldDB" id="A0AA51RW85"/>
<dbReference type="Gene3D" id="3.40.50.2300">
    <property type="match status" value="1"/>
</dbReference>
<dbReference type="PROSITE" id="PS50110">
    <property type="entry name" value="RESPONSE_REGULATORY"/>
    <property type="match status" value="1"/>
</dbReference>
<keyword evidence="1 2" id="KW-0597">Phosphoprotein</keyword>
<dbReference type="GO" id="GO:0000160">
    <property type="term" value="P:phosphorelay signal transduction system"/>
    <property type="evidence" value="ECO:0007669"/>
    <property type="project" value="InterPro"/>
</dbReference>
<accession>A0AA51RW85</accession>
<organism evidence="4 5">
    <name type="scientific">Pleionea litopenaei</name>
    <dbReference type="NCBI Taxonomy" id="3070815"/>
    <lineage>
        <taxon>Bacteria</taxon>
        <taxon>Pseudomonadati</taxon>
        <taxon>Pseudomonadota</taxon>
        <taxon>Gammaproteobacteria</taxon>
        <taxon>Oceanospirillales</taxon>
        <taxon>Pleioneaceae</taxon>
        <taxon>Pleionea</taxon>
    </lineage>
</organism>
<proteinExistence type="predicted"/>
<dbReference type="EMBL" id="CP133548">
    <property type="protein sequence ID" value="WMS88710.1"/>
    <property type="molecule type" value="Genomic_DNA"/>
</dbReference>
<dbReference type="InterPro" id="IPR050595">
    <property type="entry name" value="Bact_response_regulator"/>
</dbReference>
<evidence type="ECO:0000256" key="2">
    <source>
        <dbReference type="PROSITE-ProRule" id="PRU00169"/>
    </source>
</evidence>
<keyword evidence="5" id="KW-1185">Reference proteome</keyword>
<feature type="domain" description="Response regulatory" evidence="3">
    <location>
        <begin position="7"/>
        <end position="124"/>
    </location>
</feature>